<accession>A8NVY2</accession>
<comment type="caution">
    <text evidence="1">The sequence shown here is derived from an EMBL/GenBank/DDBJ whole genome shotgun (WGS) entry which is preliminary data.</text>
</comment>
<organism evidence="1 2">
    <name type="scientific">Coprinopsis cinerea (strain Okayama-7 / 130 / ATCC MYA-4618 / FGSC 9003)</name>
    <name type="common">Inky cap fungus</name>
    <name type="synonym">Hormographiella aspergillata</name>
    <dbReference type="NCBI Taxonomy" id="240176"/>
    <lineage>
        <taxon>Eukaryota</taxon>
        <taxon>Fungi</taxon>
        <taxon>Dikarya</taxon>
        <taxon>Basidiomycota</taxon>
        <taxon>Agaricomycotina</taxon>
        <taxon>Agaricomycetes</taxon>
        <taxon>Agaricomycetidae</taxon>
        <taxon>Agaricales</taxon>
        <taxon>Agaricineae</taxon>
        <taxon>Psathyrellaceae</taxon>
        <taxon>Coprinopsis</taxon>
    </lineage>
</organism>
<gene>
    <name evidence="1" type="ORF">CC1G_04092</name>
</gene>
<evidence type="ECO:0000313" key="1">
    <source>
        <dbReference type="EMBL" id="EAU84996.2"/>
    </source>
</evidence>
<name>A8NVY2_COPC7</name>
<dbReference type="InParanoid" id="A8NVY2"/>
<dbReference type="RefSeq" id="XP_001836779.2">
    <property type="nucleotide sequence ID" value="XM_001836727.2"/>
</dbReference>
<dbReference type="AlphaFoldDB" id="A8NVY2"/>
<dbReference type="VEuPathDB" id="FungiDB:CC1G_04092"/>
<evidence type="ECO:0000313" key="2">
    <source>
        <dbReference type="Proteomes" id="UP000001861"/>
    </source>
</evidence>
<dbReference type="HOGENOM" id="CLU_719646_0_0_1"/>
<proteinExistence type="predicted"/>
<dbReference type="CDD" id="cd09917">
    <property type="entry name" value="F-box_SF"/>
    <property type="match status" value="1"/>
</dbReference>
<sequence>MLSNLPAELLAMIVQHLWDEGDGSDDVANLSTTCRKFADLSQPLLFHEVRIMLRSPDLHHWLERRLEEMEGIFTIHHCLIALNQLGAVNKLTALTIKGSNAEGVDASSITPSLLSPIARGLRTVIIQNLRFLNACIFQVFPSLHCLELVDVTLAPSASEERDGGVVSTRRLTYSRRKGEAGIGDNVKDGVLDCVRLGDVSDLSTDCDSEPRIRDFIRVLRGAGAILRNLDVDVSGVSNNGMFVSIYARAHGARQRPLAGFTRFLKHINAPHLRNVTLKLLYVGLFLYDVGRLVTDEGWVDLDQELTRHAVNNTGFTVTLLFQLWKPGSGFRWDSGGREELETVIKTDPRLNGLDGWVDGPLTSTHIKVLLPQTANLALVAYEQL</sequence>
<dbReference type="GeneID" id="6013331"/>
<dbReference type="EMBL" id="AACS02000004">
    <property type="protein sequence ID" value="EAU84996.2"/>
    <property type="molecule type" value="Genomic_DNA"/>
</dbReference>
<protein>
    <submittedName>
        <fullName evidence="1">Uncharacterized protein</fullName>
    </submittedName>
</protein>
<keyword evidence="2" id="KW-1185">Reference proteome</keyword>
<reference evidence="1 2" key="1">
    <citation type="journal article" date="2010" name="Proc. Natl. Acad. Sci. U.S.A.">
        <title>Insights into evolution of multicellular fungi from the assembled chromosomes of the mushroom Coprinopsis cinerea (Coprinus cinereus).</title>
        <authorList>
            <person name="Stajich J.E."/>
            <person name="Wilke S.K."/>
            <person name="Ahren D."/>
            <person name="Au C.H."/>
            <person name="Birren B.W."/>
            <person name="Borodovsky M."/>
            <person name="Burns C."/>
            <person name="Canback B."/>
            <person name="Casselton L.A."/>
            <person name="Cheng C.K."/>
            <person name="Deng J."/>
            <person name="Dietrich F.S."/>
            <person name="Fargo D.C."/>
            <person name="Farman M.L."/>
            <person name="Gathman A.C."/>
            <person name="Goldberg J."/>
            <person name="Guigo R."/>
            <person name="Hoegger P.J."/>
            <person name="Hooker J.B."/>
            <person name="Huggins A."/>
            <person name="James T.Y."/>
            <person name="Kamada T."/>
            <person name="Kilaru S."/>
            <person name="Kodira C."/>
            <person name="Kues U."/>
            <person name="Kupfer D."/>
            <person name="Kwan H.S."/>
            <person name="Lomsadze A."/>
            <person name="Li W."/>
            <person name="Lilly W.W."/>
            <person name="Ma L.J."/>
            <person name="Mackey A.J."/>
            <person name="Manning G."/>
            <person name="Martin F."/>
            <person name="Muraguchi H."/>
            <person name="Natvig D.O."/>
            <person name="Palmerini H."/>
            <person name="Ramesh M.A."/>
            <person name="Rehmeyer C.J."/>
            <person name="Roe B.A."/>
            <person name="Shenoy N."/>
            <person name="Stanke M."/>
            <person name="Ter-Hovhannisyan V."/>
            <person name="Tunlid A."/>
            <person name="Velagapudi R."/>
            <person name="Vision T.J."/>
            <person name="Zeng Q."/>
            <person name="Zolan M.E."/>
            <person name="Pukkila P.J."/>
        </authorList>
    </citation>
    <scope>NUCLEOTIDE SEQUENCE [LARGE SCALE GENOMIC DNA]</scope>
    <source>
        <strain evidence="2">Okayama-7 / 130 / ATCC MYA-4618 / FGSC 9003</strain>
    </source>
</reference>
<dbReference type="Proteomes" id="UP000001861">
    <property type="component" value="Unassembled WGS sequence"/>
</dbReference>
<dbReference type="KEGG" id="cci:CC1G_04092"/>